<dbReference type="OrthoDB" id="1470350at2759"/>
<dbReference type="Pfam" id="PF00067">
    <property type="entry name" value="p450"/>
    <property type="match status" value="1"/>
</dbReference>
<keyword evidence="3 6" id="KW-0349">Heme</keyword>
<dbReference type="Gene3D" id="1.10.630.10">
    <property type="entry name" value="Cytochrome P450"/>
    <property type="match status" value="1"/>
</dbReference>
<dbReference type="InParanoid" id="A0A136IVP1"/>
<evidence type="ECO:0000256" key="2">
    <source>
        <dbReference type="ARBA" id="ARBA00010617"/>
    </source>
</evidence>
<dbReference type="InterPro" id="IPR036396">
    <property type="entry name" value="Cyt_P450_sf"/>
</dbReference>
<dbReference type="SUPFAM" id="SSF48264">
    <property type="entry name" value="Cytochrome P450"/>
    <property type="match status" value="1"/>
</dbReference>
<keyword evidence="4 6" id="KW-0479">Metal-binding</keyword>
<name>A0A136IVP1_9PEZI</name>
<evidence type="ECO:0000256" key="5">
    <source>
        <dbReference type="ARBA" id="ARBA00023004"/>
    </source>
</evidence>
<dbReference type="PANTHER" id="PTHR24305">
    <property type="entry name" value="CYTOCHROME P450"/>
    <property type="match status" value="1"/>
</dbReference>
<evidence type="ECO:0000313" key="8">
    <source>
        <dbReference type="EMBL" id="KXJ89060.1"/>
    </source>
</evidence>
<organism evidence="8 9">
    <name type="scientific">Microdochium bolleyi</name>
    <dbReference type="NCBI Taxonomy" id="196109"/>
    <lineage>
        <taxon>Eukaryota</taxon>
        <taxon>Fungi</taxon>
        <taxon>Dikarya</taxon>
        <taxon>Ascomycota</taxon>
        <taxon>Pezizomycotina</taxon>
        <taxon>Sordariomycetes</taxon>
        <taxon>Xylariomycetidae</taxon>
        <taxon>Xylariales</taxon>
        <taxon>Microdochiaceae</taxon>
        <taxon>Microdochium</taxon>
    </lineage>
</organism>
<keyword evidence="9" id="KW-1185">Reference proteome</keyword>
<evidence type="ECO:0000256" key="6">
    <source>
        <dbReference type="PIRSR" id="PIRSR602401-1"/>
    </source>
</evidence>
<dbReference type="PANTHER" id="PTHR24305:SF210">
    <property type="entry name" value="CYTOCHROME P450 MONOOXYGENASE ASQL-RELATED"/>
    <property type="match status" value="1"/>
</dbReference>
<keyword evidence="7" id="KW-0560">Oxidoreductase</keyword>
<dbReference type="GO" id="GO:0020037">
    <property type="term" value="F:heme binding"/>
    <property type="evidence" value="ECO:0007669"/>
    <property type="project" value="InterPro"/>
</dbReference>
<feature type="binding site" description="axial binding residue" evidence="6">
    <location>
        <position position="463"/>
    </location>
    <ligand>
        <name>heme</name>
        <dbReference type="ChEBI" id="CHEBI:30413"/>
    </ligand>
    <ligandPart>
        <name>Fe</name>
        <dbReference type="ChEBI" id="CHEBI:18248"/>
    </ligandPart>
</feature>
<evidence type="ECO:0000256" key="1">
    <source>
        <dbReference type="ARBA" id="ARBA00001971"/>
    </source>
</evidence>
<keyword evidence="5 6" id="KW-0408">Iron</keyword>
<keyword evidence="7" id="KW-0503">Monooxygenase</keyword>
<evidence type="ECO:0000313" key="9">
    <source>
        <dbReference type="Proteomes" id="UP000070501"/>
    </source>
</evidence>
<protein>
    <submittedName>
        <fullName evidence="8">Cytochrome P450</fullName>
    </submittedName>
</protein>
<comment type="cofactor">
    <cofactor evidence="1 6">
        <name>heme</name>
        <dbReference type="ChEBI" id="CHEBI:30413"/>
    </cofactor>
</comment>
<dbReference type="STRING" id="196109.A0A136IVP1"/>
<accession>A0A136IVP1</accession>
<dbReference type="PRINTS" id="PR00463">
    <property type="entry name" value="EP450I"/>
</dbReference>
<dbReference type="InterPro" id="IPR002401">
    <property type="entry name" value="Cyt_P450_E_grp-I"/>
</dbReference>
<reference evidence="9" key="1">
    <citation type="submission" date="2016-02" db="EMBL/GenBank/DDBJ databases">
        <title>Draft genome sequence of Microdochium bolleyi, a fungal endophyte of beachgrass.</title>
        <authorList>
            <consortium name="DOE Joint Genome Institute"/>
            <person name="David A.S."/>
            <person name="May G."/>
            <person name="Haridas S."/>
            <person name="Lim J."/>
            <person name="Wang M."/>
            <person name="Labutti K."/>
            <person name="Lipzen A."/>
            <person name="Barry K."/>
            <person name="Grigoriev I.V."/>
        </authorList>
    </citation>
    <scope>NUCLEOTIDE SEQUENCE [LARGE SCALE GENOMIC DNA]</scope>
    <source>
        <strain evidence="9">J235TASD1</strain>
    </source>
</reference>
<dbReference type="EMBL" id="KQ964256">
    <property type="protein sequence ID" value="KXJ89060.1"/>
    <property type="molecule type" value="Genomic_DNA"/>
</dbReference>
<dbReference type="InterPro" id="IPR001128">
    <property type="entry name" value="Cyt_P450"/>
</dbReference>
<sequence>MALFQSLPEELLQLFSQPSLGSIAILAGITGSLYLACRAVYALTVDPLASFPGPRLCAVSRFPYWLQVFRGRDIHWIHALHERYGPAVRFGPSDLSFSTPQAWRDFHGHVKGRPSPLKADDYGMQPANGVRSILLCDNENHARVRRIFAPGFSDRALRQQQPIFMKYVNLLVDRVEQAVRRVQSPAKLEMTRYMHFATFDIMAELCFGHPLDLLEKDAFSPWVASIFELISLLPASMFIEYYPVLSSLLKRFEPKWVRDTKDEHFKHSADRVDRRLQEQTNRPDFWSFVVSKDEAGERLSLGEMHSNAELFMLAGTETSATLLSGLLFQLCSEPRKLHVLVAEIRGSHSSIDDMTFESLARLPYLNACIKEGLRIYPPVPSGAPRIVPDGGLSIVDQWVPAKTRVVLTQYAAHRSPANFAEPETFAPERWLPRGSHTESDDSGRFAGDNPEAWLPFGTGARACLGKNMAMYESRLILAALLFRFDFALAEESRGWMEQKAYALWVKNPLVCHVSLAAGTR</sequence>
<dbReference type="InterPro" id="IPR050121">
    <property type="entry name" value="Cytochrome_P450_monoxygenase"/>
</dbReference>
<dbReference type="Proteomes" id="UP000070501">
    <property type="component" value="Unassembled WGS sequence"/>
</dbReference>
<dbReference type="GO" id="GO:0004497">
    <property type="term" value="F:monooxygenase activity"/>
    <property type="evidence" value="ECO:0007669"/>
    <property type="project" value="UniProtKB-KW"/>
</dbReference>
<dbReference type="GO" id="GO:0005506">
    <property type="term" value="F:iron ion binding"/>
    <property type="evidence" value="ECO:0007669"/>
    <property type="project" value="InterPro"/>
</dbReference>
<dbReference type="GO" id="GO:0016705">
    <property type="term" value="F:oxidoreductase activity, acting on paired donors, with incorporation or reduction of molecular oxygen"/>
    <property type="evidence" value="ECO:0007669"/>
    <property type="project" value="InterPro"/>
</dbReference>
<evidence type="ECO:0000256" key="7">
    <source>
        <dbReference type="RuleBase" id="RU000461"/>
    </source>
</evidence>
<dbReference type="PRINTS" id="PR00385">
    <property type="entry name" value="P450"/>
</dbReference>
<evidence type="ECO:0000256" key="3">
    <source>
        <dbReference type="ARBA" id="ARBA00022617"/>
    </source>
</evidence>
<dbReference type="AlphaFoldDB" id="A0A136IVP1"/>
<gene>
    <name evidence="8" type="ORF">Micbo1qcDRAFT_137588</name>
</gene>
<dbReference type="PROSITE" id="PS00086">
    <property type="entry name" value="CYTOCHROME_P450"/>
    <property type="match status" value="1"/>
</dbReference>
<dbReference type="CDD" id="cd11058">
    <property type="entry name" value="CYP60B-like"/>
    <property type="match status" value="1"/>
</dbReference>
<evidence type="ECO:0000256" key="4">
    <source>
        <dbReference type="ARBA" id="ARBA00022723"/>
    </source>
</evidence>
<proteinExistence type="inferred from homology"/>
<comment type="similarity">
    <text evidence="2 7">Belongs to the cytochrome P450 family.</text>
</comment>
<dbReference type="InterPro" id="IPR017972">
    <property type="entry name" value="Cyt_P450_CS"/>
</dbReference>